<evidence type="ECO:0000313" key="5">
    <source>
        <dbReference type="EMBL" id="CAK9041793.1"/>
    </source>
</evidence>
<feature type="repeat" description="ANK" evidence="3">
    <location>
        <begin position="494"/>
        <end position="522"/>
    </location>
</feature>
<proteinExistence type="predicted"/>
<dbReference type="InterPro" id="IPR002110">
    <property type="entry name" value="Ankyrin_rpt"/>
</dbReference>
<accession>A0ABP0LSS0</accession>
<dbReference type="PROSITE" id="PS50053">
    <property type="entry name" value="UBIQUITIN_2"/>
    <property type="match status" value="1"/>
</dbReference>
<dbReference type="InterPro" id="IPR000626">
    <property type="entry name" value="Ubiquitin-like_dom"/>
</dbReference>
<protein>
    <recommendedName>
        <fullName evidence="4">Ubiquitin-like domain-containing protein</fullName>
    </recommendedName>
</protein>
<keyword evidence="6" id="KW-1185">Reference proteome</keyword>
<name>A0ABP0LSS0_9DINO</name>
<keyword evidence="1" id="KW-0677">Repeat</keyword>
<dbReference type="SMART" id="SM00248">
    <property type="entry name" value="ANK"/>
    <property type="match status" value="15"/>
</dbReference>
<dbReference type="PANTHER" id="PTHR24123:SF33">
    <property type="entry name" value="PROTEIN HOS4"/>
    <property type="match status" value="1"/>
</dbReference>
<dbReference type="PROSITE" id="PS50088">
    <property type="entry name" value="ANK_REPEAT"/>
    <property type="match status" value="8"/>
</dbReference>
<evidence type="ECO:0000256" key="2">
    <source>
        <dbReference type="ARBA" id="ARBA00023043"/>
    </source>
</evidence>
<dbReference type="Proteomes" id="UP001642484">
    <property type="component" value="Unassembled WGS sequence"/>
</dbReference>
<dbReference type="Pfam" id="PF00023">
    <property type="entry name" value="Ank"/>
    <property type="match status" value="2"/>
</dbReference>
<feature type="repeat" description="ANK" evidence="3">
    <location>
        <begin position="232"/>
        <end position="264"/>
    </location>
</feature>
<feature type="repeat" description="ANK" evidence="3">
    <location>
        <begin position="461"/>
        <end position="489"/>
    </location>
</feature>
<organism evidence="5 6">
    <name type="scientific">Durusdinium trenchii</name>
    <dbReference type="NCBI Taxonomy" id="1381693"/>
    <lineage>
        <taxon>Eukaryota</taxon>
        <taxon>Sar</taxon>
        <taxon>Alveolata</taxon>
        <taxon>Dinophyceae</taxon>
        <taxon>Suessiales</taxon>
        <taxon>Symbiodiniaceae</taxon>
        <taxon>Durusdinium</taxon>
    </lineage>
</organism>
<evidence type="ECO:0000259" key="4">
    <source>
        <dbReference type="PROSITE" id="PS50053"/>
    </source>
</evidence>
<reference evidence="5 6" key="1">
    <citation type="submission" date="2024-02" db="EMBL/GenBank/DDBJ databases">
        <authorList>
            <person name="Chen Y."/>
            <person name="Shah S."/>
            <person name="Dougan E. K."/>
            <person name="Thang M."/>
            <person name="Chan C."/>
        </authorList>
    </citation>
    <scope>NUCLEOTIDE SEQUENCE [LARGE SCALE GENOMIC DNA]</scope>
</reference>
<dbReference type="EMBL" id="CAXAMN010013814">
    <property type="protein sequence ID" value="CAK9041793.1"/>
    <property type="molecule type" value="Genomic_DNA"/>
</dbReference>
<comment type="caution">
    <text evidence="5">The sequence shown here is derived from an EMBL/GenBank/DDBJ whole genome shotgun (WGS) entry which is preliminary data.</text>
</comment>
<dbReference type="CDD" id="cd17039">
    <property type="entry name" value="Ubl_ubiquitin_like"/>
    <property type="match status" value="1"/>
</dbReference>
<dbReference type="Gene3D" id="3.10.20.90">
    <property type="entry name" value="Phosphatidylinositol 3-kinase Catalytic Subunit, Chain A, domain 1"/>
    <property type="match status" value="1"/>
</dbReference>
<dbReference type="Gene3D" id="1.25.40.20">
    <property type="entry name" value="Ankyrin repeat-containing domain"/>
    <property type="match status" value="5"/>
</dbReference>
<dbReference type="Pfam" id="PF12796">
    <property type="entry name" value="Ank_2"/>
    <property type="match status" value="4"/>
</dbReference>
<dbReference type="PRINTS" id="PR01415">
    <property type="entry name" value="ANKYRIN"/>
</dbReference>
<keyword evidence="2 3" id="KW-0040">ANK repeat</keyword>
<dbReference type="InterPro" id="IPR029071">
    <property type="entry name" value="Ubiquitin-like_domsf"/>
</dbReference>
<dbReference type="InterPro" id="IPR036770">
    <property type="entry name" value="Ankyrin_rpt-contain_sf"/>
</dbReference>
<evidence type="ECO:0000256" key="3">
    <source>
        <dbReference type="PROSITE-ProRule" id="PRU00023"/>
    </source>
</evidence>
<gene>
    <name evidence="5" type="ORF">CCMP2556_LOCUS22364</name>
</gene>
<feature type="repeat" description="ANK" evidence="3">
    <location>
        <begin position="265"/>
        <end position="297"/>
    </location>
</feature>
<dbReference type="InterPro" id="IPR051165">
    <property type="entry name" value="Multifunctional_ANK_Repeat"/>
</dbReference>
<dbReference type="PANTHER" id="PTHR24123">
    <property type="entry name" value="ANKYRIN REPEAT-CONTAINING"/>
    <property type="match status" value="1"/>
</dbReference>
<feature type="repeat" description="ANK" evidence="3">
    <location>
        <begin position="527"/>
        <end position="553"/>
    </location>
</feature>
<feature type="repeat" description="ANK" evidence="3">
    <location>
        <begin position="130"/>
        <end position="162"/>
    </location>
</feature>
<dbReference type="SUPFAM" id="SSF54236">
    <property type="entry name" value="Ubiquitin-like"/>
    <property type="match status" value="1"/>
</dbReference>
<evidence type="ECO:0000313" key="6">
    <source>
        <dbReference type="Proteomes" id="UP001642484"/>
    </source>
</evidence>
<dbReference type="PROSITE" id="PS50297">
    <property type="entry name" value="ANK_REP_REGION"/>
    <property type="match status" value="8"/>
</dbReference>
<feature type="repeat" description="ANK" evidence="3">
    <location>
        <begin position="298"/>
        <end position="330"/>
    </location>
</feature>
<sequence>MASPGSGSDVSSVWIAVQSIGGRTVWSSSVPTDLTVLQVKQKIYEDLQANKPFQQELVLDSVKLQDHQTLQELLTDIEGPEGKSFTFNLVVLPIDPQWSPQLLRAAGDGSLEMTRSCLHKGADVESTDAYGNTALCLAASNGQTSIVTLLYDARADLNQASADGCTPLHHATYYGCHAIVEFLCEKRVDLQRRNRNGATPLMHAAQQNDLHSVQHLGSLLDDPLAINAKRGDGATALNLAAALGHVEVVESLCDLRADPNACANHMVTPLLLAAREGHLAVVQLLVEHRAELECQAATGATALSIASRMGHSEVVHGLLQAKAEIGQALSVAAQAGHLPIVELLCEHHCDPNVAGRHGKVALDLALQQRHLPIFSLLASYGAMATEDTKDMDLLQSCARGHVESISLLCDAKADVNISDQDGMTPLSYCAQEGLLGPAQRLLHARAYPDGLDGLSGRRHVDGATALCLAVHEGHKELVSLLLQADADENCCMGDGITPLHLACREGHEEVVQLLLEHRADVHRPMANGLTPLGACALCNQVAVAELLVEHGADSFEPSGESDALTVALERGHSEMVALLRRKDCIVFDRGEKMHVEWRDSQRC</sequence>
<evidence type="ECO:0000256" key="1">
    <source>
        <dbReference type="ARBA" id="ARBA00022737"/>
    </source>
</evidence>
<feature type="repeat" description="ANK" evidence="3">
    <location>
        <begin position="163"/>
        <end position="195"/>
    </location>
</feature>
<feature type="domain" description="Ubiquitin-like" evidence="4">
    <location>
        <begin position="13"/>
        <end position="73"/>
    </location>
</feature>
<dbReference type="SUPFAM" id="SSF48403">
    <property type="entry name" value="Ankyrin repeat"/>
    <property type="match status" value="2"/>
</dbReference>